<proteinExistence type="predicted"/>
<evidence type="ECO:0000313" key="3">
    <source>
        <dbReference type="EMBL" id="EFX61463.1"/>
    </source>
</evidence>
<keyword evidence="1" id="KW-0472">Membrane</keyword>
<dbReference type="HOGENOM" id="CLU_2656977_0_0_1"/>
<dbReference type="AlphaFoldDB" id="E9I3G7"/>
<dbReference type="EMBL" id="GL734550">
    <property type="protein sequence ID" value="EFX61463.1"/>
    <property type="molecule type" value="Genomic_DNA"/>
</dbReference>
<evidence type="ECO:0000313" key="4">
    <source>
        <dbReference type="Proteomes" id="UP000000305"/>
    </source>
</evidence>
<accession>E9I3G7</accession>
<protein>
    <recommendedName>
        <fullName evidence="5">PEP-CTERM protein-sorting domain-containing protein</fullName>
    </recommendedName>
</protein>
<evidence type="ECO:0000256" key="1">
    <source>
        <dbReference type="SAM" id="Phobius"/>
    </source>
</evidence>
<keyword evidence="1" id="KW-1133">Transmembrane helix</keyword>
<evidence type="ECO:0000256" key="2">
    <source>
        <dbReference type="SAM" id="SignalP"/>
    </source>
</evidence>
<organism evidence="3 4">
    <name type="scientific">Daphnia pulex</name>
    <name type="common">Water flea</name>
    <dbReference type="NCBI Taxonomy" id="6669"/>
    <lineage>
        <taxon>Eukaryota</taxon>
        <taxon>Metazoa</taxon>
        <taxon>Ecdysozoa</taxon>
        <taxon>Arthropoda</taxon>
        <taxon>Crustacea</taxon>
        <taxon>Branchiopoda</taxon>
        <taxon>Diplostraca</taxon>
        <taxon>Cladocera</taxon>
        <taxon>Anomopoda</taxon>
        <taxon>Daphniidae</taxon>
        <taxon>Daphnia</taxon>
    </lineage>
</organism>
<feature type="signal peptide" evidence="2">
    <location>
        <begin position="1"/>
        <end position="21"/>
    </location>
</feature>
<gene>
    <name evidence="3" type="ORF">DAPPUDRAFT_273289</name>
</gene>
<evidence type="ECO:0008006" key="5">
    <source>
        <dbReference type="Google" id="ProtNLM"/>
    </source>
</evidence>
<keyword evidence="4" id="KW-1185">Reference proteome</keyword>
<sequence length="76" mass="7607">MKFAFVAAALAAAVSSSAVFAAQNQDPNVTAAQVSLTAVTGTLPVVSPVPEADTLAMLVAGVAVVGGVLLRRRNKK</sequence>
<dbReference type="InParanoid" id="E9I3G7"/>
<feature type="chain" id="PRO_5003238510" description="PEP-CTERM protein-sorting domain-containing protein" evidence="2">
    <location>
        <begin position="22"/>
        <end position="76"/>
    </location>
</feature>
<name>E9I3G7_DAPPU</name>
<dbReference type="KEGG" id="dpx:DAPPUDRAFT_273289"/>
<reference evidence="3 4" key="1">
    <citation type="journal article" date="2011" name="Science">
        <title>The ecoresponsive genome of Daphnia pulex.</title>
        <authorList>
            <person name="Colbourne J.K."/>
            <person name="Pfrender M.E."/>
            <person name="Gilbert D."/>
            <person name="Thomas W.K."/>
            <person name="Tucker A."/>
            <person name="Oakley T.H."/>
            <person name="Tokishita S."/>
            <person name="Aerts A."/>
            <person name="Arnold G.J."/>
            <person name="Basu M.K."/>
            <person name="Bauer D.J."/>
            <person name="Caceres C.E."/>
            <person name="Carmel L."/>
            <person name="Casola C."/>
            <person name="Choi J.H."/>
            <person name="Detter J.C."/>
            <person name="Dong Q."/>
            <person name="Dusheyko S."/>
            <person name="Eads B.D."/>
            <person name="Frohlich T."/>
            <person name="Geiler-Samerotte K.A."/>
            <person name="Gerlach D."/>
            <person name="Hatcher P."/>
            <person name="Jogdeo S."/>
            <person name="Krijgsveld J."/>
            <person name="Kriventseva E.V."/>
            <person name="Kultz D."/>
            <person name="Laforsch C."/>
            <person name="Lindquist E."/>
            <person name="Lopez J."/>
            <person name="Manak J.R."/>
            <person name="Muller J."/>
            <person name="Pangilinan J."/>
            <person name="Patwardhan R.P."/>
            <person name="Pitluck S."/>
            <person name="Pritham E.J."/>
            <person name="Rechtsteiner A."/>
            <person name="Rho M."/>
            <person name="Rogozin I.B."/>
            <person name="Sakarya O."/>
            <person name="Salamov A."/>
            <person name="Schaack S."/>
            <person name="Shapiro H."/>
            <person name="Shiga Y."/>
            <person name="Skalitzky C."/>
            <person name="Smith Z."/>
            <person name="Souvorov A."/>
            <person name="Sung W."/>
            <person name="Tang Z."/>
            <person name="Tsuchiya D."/>
            <person name="Tu H."/>
            <person name="Vos H."/>
            <person name="Wang M."/>
            <person name="Wolf Y.I."/>
            <person name="Yamagata H."/>
            <person name="Yamada T."/>
            <person name="Ye Y."/>
            <person name="Shaw J.R."/>
            <person name="Andrews J."/>
            <person name="Crease T.J."/>
            <person name="Tang H."/>
            <person name="Lucas S.M."/>
            <person name="Robertson H.M."/>
            <person name="Bork P."/>
            <person name="Koonin E.V."/>
            <person name="Zdobnov E.M."/>
            <person name="Grigoriev I.V."/>
            <person name="Lynch M."/>
            <person name="Boore J.L."/>
        </authorList>
    </citation>
    <scope>NUCLEOTIDE SEQUENCE [LARGE SCALE GENOMIC DNA]</scope>
</reference>
<dbReference type="Proteomes" id="UP000000305">
    <property type="component" value="Unassembled WGS sequence"/>
</dbReference>
<keyword evidence="1" id="KW-0812">Transmembrane</keyword>
<keyword evidence="2" id="KW-0732">Signal</keyword>
<feature type="transmembrane region" description="Helical" evidence="1">
    <location>
        <begin position="54"/>
        <end position="70"/>
    </location>
</feature>